<dbReference type="EMBL" id="JBHSUC010000005">
    <property type="protein sequence ID" value="MFC6361628.1"/>
    <property type="molecule type" value="Genomic_DNA"/>
</dbReference>
<evidence type="ECO:0000313" key="2">
    <source>
        <dbReference type="EMBL" id="MFC6361628.1"/>
    </source>
</evidence>
<evidence type="ECO:0000259" key="1">
    <source>
        <dbReference type="Pfam" id="PF05368"/>
    </source>
</evidence>
<reference evidence="3" key="1">
    <citation type="journal article" date="2019" name="Int. J. Syst. Evol. Microbiol.">
        <title>The Global Catalogue of Microorganisms (GCM) 10K type strain sequencing project: providing services to taxonomists for standard genome sequencing and annotation.</title>
        <authorList>
            <consortium name="The Broad Institute Genomics Platform"/>
            <consortium name="The Broad Institute Genome Sequencing Center for Infectious Disease"/>
            <person name="Wu L."/>
            <person name="Ma J."/>
        </authorList>
    </citation>
    <scope>NUCLEOTIDE SEQUENCE [LARGE SCALE GENOMIC DNA]</scope>
    <source>
        <strain evidence="3">CGMCC 4.1530</strain>
    </source>
</reference>
<dbReference type="InterPro" id="IPR051604">
    <property type="entry name" value="Ergot_Alk_Oxidoreductase"/>
</dbReference>
<name>A0ABW1VNM1_9GAMM</name>
<protein>
    <submittedName>
        <fullName evidence="2">SDR family oxidoreductase</fullName>
    </submittedName>
</protein>
<dbReference type="RefSeq" id="WP_212707151.1">
    <property type="nucleotide sequence ID" value="NZ_BAAAFW010000095.1"/>
</dbReference>
<dbReference type="Gene3D" id="3.90.25.10">
    <property type="entry name" value="UDP-galactose 4-epimerase, domain 1"/>
    <property type="match status" value="1"/>
</dbReference>
<organism evidence="2 3">
    <name type="scientific">Tatumella punctata</name>
    <dbReference type="NCBI Taxonomy" id="399969"/>
    <lineage>
        <taxon>Bacteria</taxon>
        <taxon>Pseudomonadati</taxon>
        <taxon>Pseudomonadota</taxon>
        <taxon>Gammaproteobacteria</taxon>
        <taxon>Enterobacterales</taxon>
        <taxon>Erwiniaceae</taxon>
        <taxon>Tatumella</taxon>
    </lineage>
</organism>
<dbReference type="Proteomes" id="UP001596215">
    <property type="component" value="Unassembled WGS sequence"/>
</dbReference>
<dbReference type="InterPro" id="IPR036291">
    <property type="entry name" value="NAD(P)-bd_dom_sf"/>
</dbReference>
<feature type="domain" description="NmrA-like" evidence="1">
    <location>
        <begin position="2"/>
        <end position="282"/>
    </location>
</feature>
<dbReference type="PANTHER" id="PTHR43162:SF1">
    <property type="entry name" value="PRESTALK A DIFFERENTIATION PROTEIN A"/>
    <property type="match status" value="1"/>
</dbReference>
<gene>
    <name evidence="2" type="ORF">ACFP73_05850</name>
</gene>
<dbReference type="Pfam" id="PF05368">
    <property type="entry name" value="NmrA"/>
    <property type="match status" value="1"/>
</dbReference>
<proteinExistence type="predicted"/>
<evidence type="ECO:0000313" key="3">
    <source>
        <dbReference type="Proteomes" id="UP001596215"/>
    </source>
</evidence>
<dbReference type="SUPFAM" id="SSF51735">
    <property type="entry name" value="NAD(P)-binding Rossmann-fold domains"/>
    <property type="match status" value="1"/>
</dbReference>
<dbReference type="PANTHER" id="PTHR43162">
    <property type="match status" value="1"/>
</dbReference>
<dbReference type="InterPro" id="IPR008030">
    <property type="entry name" value="NmrA-like"/>
</dbReference>
<sequence length="287" mass="31523">MTVLVTGSTGTIGKVIVNKLAEQGINVRALMRTKKEGLFPETVTTVTGDMTSVSDMKKALQGVDTLFLLNAVVPDELTQALITLDLAVEAGVKNIVYFSVFNREHFINVPHFTSKYTVEKAIKESGLHATILQPAYFYQNDSMLQEAIKHYNAYPMPVGNQGVAMVDARDIAEVAALEIIQREHSEQPLPLKTIEITGPDLITGEKAAAVWSSVLGTSVSYAGDDLDALENMMLQFANETLARDMKIMFRSFQTGGMKPAADTVSNVESILNRKLKTYQEFIAESVR</sequence>
<accession>A0ABW1VNM1</accession>
<comment type="caution">
    <text evidence="2">The sequence shown here is derived from an EMBL/GenBank/DDBJ whole genome shotgun (WGS) entry which is preliminary data.</text>
</comment>
<keyword evidence="3" id="KW-1185">Reference proteome</keyword>
<dbReference type="Gene3D" id="3.40.50.720">
    <property type="entry name" value="NAD(P)-binding Rossmann-like Domain"/>
    <property type="match status" value="1"/>
</dbReference>